<keyword evidence="3" id="KW-0547">Nucleotide-binding</keyword>
<dbReference type="PROSITE" id="PS50067">
    <property type="entry name" value="KINESIN_MOTOR_2"/>
    <property type="match status" value="1"/>
</dbReference>
<evidence type="ECO:0000313" key="6">
    <source>
        <dbReference type="EMBL" id="KAK8882192.1"/>
    </source>
</evidence>
<evidence type="ECO:0000313" key="7">
    <source>
        <dbReference type="Proteomes" id="UP001470230"/>
    </source>
</evidence>
<evidence type="ECO:0000256" key="3">
    <source>
        <dbReference type="PROSITE-ProRule" id="PRU00283"/>
    </source>
</evidence>
<comment type="similarity">
    <text evidence="3">Belongs to the TRAFAC class myosin-kinesin ATPase superfamily. Kinesin family.</text>
</comment>
<feature type="compositionally biased region" description="Basic and acidic residues" evidence="4">
    <location>
        <begin position="613"/>
        <end position="628"/>
    </location>
</feature>
<dbReference type="SUPFAM" id="SSF52540">
    <property type="entry name" value="P-loop containing nucleoside triphosphate hydrolases"/>
    <property type="match status" value="1"/>
</dbReference>
<dbReference type="InterPro" id="IPR027640">
    <property type="entry name" value="Kinesin-like_fam"/>
</dbReference>
<reference evidence="6 7" key="1">
    <citation type="submission" date="2024-04" db="EMBL/GenBank/DDBJ databases">
        <title>Tritrichomonas musculus Genome.</title>
        <authorList>
            <person name="Alves-Ferreira E."/>
            <person name="Grigg M."/>
            <person name="Lorenzi H."/>
            <person name="Galac M."/>
        </authorList>
    </citation>
    <scope>NUCLEOTIDE SEQUENCE [LARGE SCALE GENOMIC DNA]</scope>
    <source>
        <strain evidence="6 7">EAF2021</strain>
    </source>
</reference>
<name>A0ABR2JTU3_9EUKA</name>
<evidence type="ECO:0000256" key="4">
    <source>
        <dbReference type="SAM" id="MobiDB-lite"/>
    </source>
</evidence>
<dbReference type="SMART" id="SM00129">
    <property type="entry name" value="KISc"/>
    <property type="match status" value="1"/>
</dbReference>
<feature type="binding site" evidence="3">
    <location>
        <begin position="94"/>
        <end position="101"/>
    </location>
    <ligand>
        <name>ATP</name>
        <dbReference type="ChEBI" id="CHEBI:30616"/>
    </ligand>
</feature>
<keyword evidence="3" id="KW-0067">ATP-binding</keyword>
<keyword evidence="2 3" id="KW-0505">Motor protein</keyword>
<evidence type="ECO:0000256" key="2">
    <source>
        <dbReference type="ARBA" id="ARBA00023175"/>
    </source>
</evidence>
<sequence>MKLKYLKDNIRVYTRLMPIPASELEQGFRPIVEVDNDTKIVTLKTDPLDQFPRKFQFTDVFDENTSQESIYERTAMPIIQDFLHGYNCVLFTYGHAGTGKTYTIEGDPKNEETEGIMPRVFRYLFNYISSTYHEDCILRASYLEIYAENYRDLLLDEKKGVAPPKIEIFHSLGKTQFHGITEYIVNSPKELRKLLRYGSSRRTKTVTSSDTTTGSHTIFKLILERRDKKTKQSKVSELSFADLAGTDKFTEGELTPEKLRQCSKINLSLFELGNVINLITENSPYIPFRNSKLTAALRNCLGGNAKTSIVTTVNPFISHYSETLSSFLFAARARQIVNCPVINEDPRDSLIRSLRVKIAQLRQQLLNEKNRSLLTAEEKKKIDEITQNHQRTMAFLNEEKDEEDRKHEETRMQLENIIKQKEEVEKQNEKLQEQVKVLEAQINNKPHKIESGLNSQNNNNDDDDDDESQKENKFEDPQDEIKNVELQIANETKKYLKDSKEMQSSIKKKTKDIAFLNFVISQFLPDQLDKTLPVPVVEPLPDLPNEEVMVDEYQNSIRILKSSKLLTGIEEEAVVVEEAEIKRKPKSRSSVRHRKRDDDDNDNDNNNNNDDDVNNKDDNEHRSRELNTSRRRRPKIPKITRF</sequence>
<dbReference type="InterPro" id="IPR001752">
    <property type="entry name" value="Kinesin_motor_dom"/>
</dbReference>
<comment type="caution">
    <text evidence="6">The sequence shown here is derived from an EMBL/GenBank/DDBJ whole genome shotgun (WGS) entry which is preliminary data.</text>
</comment>
<protein>
    <submittedName>
        <fullName evidence="6">Kinesin-like protein kif3a</fullName>
    </submittedName>
</protein>
<organism evidence="6 7">
    <name type="scientific">Tritrichomonas musculus</name>
    <dbReference type="NCBI Taxonomy" id="1915356"/>
    <lineage>
        <taxon>Eukaryota</taxon>
        <taxon>Metamonada</taxon>
        <taxon>Parabasalia</taxon>
        <taxon>Tritrichomonadida</taxon>
        <taxon>Tritrichomonadidae</taxon>
        <taxon>Tritrichomonas</taxon>
    </lineage>
</organism>
<dbReference type="Pfam" id="PF00225">
    <property type="entry name" value="Kinesin"/>
    <property type="match status" value="1"/>
</dbReference>
<evidence type="ECO:0000259" key="5">
    <source>
        <dbReference type="PROSITE" id="PS50067"/>
    </source>
</evidence>
<feature type="compositionally biased region" description="Basic residues" evidence="4">
    <location>
        <begin position="583"/>
        <end position="595"/>
    </location>
</feature>
<feature type="region of interest" description="Disordered" evidence="4">
    <location>
        <begin position="443"/>
        <end position="482"/>
    </location>
</feature>
<dbReference type="PANTHER" id="PTHR47968">
    <property type="entry name" value="CENTROMERE PROTEIN E"/>
    <property type="match status" value="1"/>
</dbReference>
<feature type="domain" description="Kinesin motor" evidence="5">
    <location>
        <begin position="9"/>
        <end position="336"/>
    </location>
</feature>
<feature type="compositionally biased region" description="Basic residues" evidence="4">
    <location>
        <begin position="629"/>
        <end position="642"/>
    </location>
</feature>
<accession>A0ABR2JTU3</accession>
<keyword evidence="1" id="KW-0175">Coiled coil</keyword>
<dbReference type="Gene3D" id="3.40.850.10">
    <property type="entry name" value="Kinesin motor domain"/>
    <property type="match status" value="1"/>
</dbReference>
<dbReference type="Proteomes" id="UP001470230">
    <property type="component" value="Unassembled WGS sequence"/>
</dbReference>
<dbReference type="PRINTS" id="PR00380">
    <property type="entry name" value="KINESINHEAVY"/>
</dbReference>
<keyword evidence="7" id="KW-1185">Reference proteome</keyword>
<dbReference type="InterPro" id="IPR036961">
    <property type="entry name" value="Kinesin_motor_dom_sf"/>
</dbReference>
<dbReference type="PANTHER" id="PTHR47968:SF75">
    <property type="entry name" value="CENTROMERE-ASSOCIATED PROTEIN E"/>
    <property type="match status" value="1"/>
</dbReference>
<dbReference type="InterPro" id="IPR027417">
    <property type="entry name" value="P-loop_NTPase"/>
</dbReference>
<feature type="compositionally biased region" description="Basic and acidic residues" evidence="4">
    <location>
        <begin position="469"/>
        <end position="482"/>
    </location>
</feature>
<evidence type="ECO:0000256" key="1">
    <source>
        <dbReference type="ARBA" id="ARBA00023054"/>
    </source>
</evidence>
<proteinExistence type="inferred from homology"/>
<feature type="region of interest" description="Disordered" evidence="4">
    <location>
        <begin position="580"/>
        <end position="642"/>
    </location>
</feature>
<gene>
    <name evidence="6" type="ORF">M9Y10_044832</name>
</gene>
<dbReference type="EMBL" id="JAPFFF010000009">
    <property type="protein sequence ID" value="KAK8882192.1"/>
    <property type="molecule type" value="Genomic_DNA"/>
</dbReference>